<keyword evidence="9 11" id="KW-0739">Sodium transport</keyword>
<evidence type="ECO:0000256" key="4">
    <source>
        <dbReference type="ARBA" id="ARBA00022692"/>
    </source>
</evidence>
<evidence type="ECO:0000313" key="13">
    <source>
        <dbReference type="EMBL" id="CAG5080469.1"/>
    </source>
</evidence>
<evidence type="ECO:0000256" key="2">
    <source>
        <dbReference type="ARBA" id="ARBA00022448"/>
    </source>
</evidence>
<keyword evidence="14" id="KW-1185">Reference proteome</keyword>
<keyword evidence="4 11" id="KW-0812">Transmembrane</keyword>
<keyword evidence="10 11" id="KW-0407">Ion channel</keyword>
<dbReference type="EMBL" id="OU015568">
    <property type="protein sequence ID" value="CAG5080469.1"/>
    <property type="molecule type" value="Genomic_DNA"/>
</dbReference>
<keyword evidence="8 12" id="KW-0472">Membrane</keyword>
<keyword evidence="6" id="KW-0915">Sodium</keyword>
<evidence type="ECO:0000256" key="9">
    <source>
        <dbReference type="ARBA" id="ARBA00023201"/>
    </source>
</evidence>
<accession>A0ABN7RPX8</accession>
<evidence type="ECO:0000256" key="10">
    <source>
        <dbReference type="ARBA" id="ARBA00023303"/>
    </source>
</evidence>
<evidence type="ECO:0000256" key="7">
    <source>
        <dbReference type="ARBA" id="ARBA00023065"/>
    </source>
</evidence>
<reference evidence="13 14" key="1">
    <citation type="submission" date="2021-04" db="EMBL/GenBank/DDBJ databases">
        <authorList>
            <person name="Bliznina A."/>
        </authorList>
    </citation>
    <scope>NUCLEOTIDE SEQUENCE [LARGE SCALE GENOMIC DNA]</scope>
</reference>
<evidence type="ECO:0000313" key="14">
    <source>
        <dbReference type="Proteomes" id="UP001158576"/>
    </source>
</evidence>
<evidence type="ECO:0000256" key="11">
    <source>
        <dbReference type="RuleBase" id="RU000679"/>
    </source>
</evidence>
<proteinExistence type="inferred from homology"/>
<keyword evidence="2 11" id="KW-0813">Transport</keyword>
<dbReference type="Pfam" id="PF00858">
    <property type="entry name" value="ASC"/>
    <property type="match status" value="2"/>
</dbReference>
<dbReference type="Proteomes" id="UP001158576">
    <property type="component" value="Chromosome PAR"/>
</dbReference>
<evidence type="ECO:0000256" key="5">
    <source>
        <dbReference type="ARBA" id="ARBA00022989"/>
    </source>
</evidence>
<comment type="subcellular location">
    <subcellularLocation>
        <location evidence="1">Membrane</location>
        <topology evidence="1">Multi-pass membrane protein</topology>
    </subcellularLocation>
</comment>
<keyword evidence="3 11" id="KW-0894">Sodium channel</keyword>
<name>A0ABN7RPX8_OIKDI</name>
<evidence type="ECO:0000256" key="6">
    <source>
        <dbReference type="ARBA" id="ARBA00023053"/>
    </source>
</evidence>
<evidence type="ECO:0000256" key="12">
    <source>
        <dbReference type="SAM" id="Phobius"/>
    </source>
</evidence>
<organism evidence="13 14">
    <name type="scientific">Oikopleura dioica</name>
    <name type="common">Tunicate</name>
    <dbReference type="NCBI Taxonomy" id="34765"/>
    <lineage>
        <taxon>Eukaryota</taxon>
        <taxon>Metazoa</taxon>
        <taxon>Chordata</taxon>
        <taxon>Tunicata</taxon>
        <taxon>Appendicularia</taxon>
        <taxon>Copelata</taxon>
        <taxon>Oikopleuridae</taxon>
        <taxon>Oikopleura</taxon>
    </lineage>
</organism>
<evidence type="ECO:0000256" key="8">
    <source>
        <dbReference type="ARBA" id="ARBA00023136"/>
    </source>
</evidence>
<sequence length="284" mass="32209">MNSFHSNKKLAKFNLTQPMMAAYYGSHIALTQVNKTLSHPNFTVADDFYSQTRPDYYVFSCRYNGKSCRNTGGDTFWRPIVGMHGNCVEFNPNTVEHHRNEYDAKSSYGYHRSLSLLIGYNRSDWTAGWEDALDGMILYYNHVMDPVPDPKQALFLYEGLTPIISIQQLRTKYIGSPYRKAPLIQRFKGAPNKCEIACDSRVYKQDSIMYGKLRKISVPFPNVAAVGVIINQADISEIFTYEKPMYTFYEFLSDCGGALGLILGLSIHSIILSSAMIFSKGCQN</sequence>
<keyword evidence="7 11" id="KW-0406">Ion transport</keyword>
<dbReference type="Gene3D" id="2.60.470.10">
    <property type="entry name" value="Acid-sensing ion channels like domains"/>
    <property type="match status" value="1"/>
</dbReference>
<protein>
    <submittedName>
        <fullName evidence="13">Oidioi.mRNA.OKI2018_I69.PAR.g9604.t1.cds</fullName>
    </submittedName>
</protein>
<gene>
    <name evidence="13" type="ORF">OKIOD_LOCUS1162</name>
</gene>
<keyword evidence="5 12" id="KW-1133">Transmembrane helix</keyword>
<evidence type="ECO:0000256" key="3">
    <source>
        <dbReference type="ARBA" id="ARBA00022461"/>
    </source>
</evidence>
<dbReference type="InterPro" id="IPR001873">
    <property type="entry name" value="ENaC"/>
</dbReference>
<feature type="transmembrane region" description="Helical" evidence="12">
    <location>
        <begin position="258"/>
        <end position="278"/>
    </location>
</feature>
<evidence type="ECO:0000256" key="1">
    <source>
        <dbReference type="ARBA" id="ARBA00004141"/>
    </source>
</evidence>
<dbReference type="Gene3D" id="1.10.287.770">
    <property type="entry name" value="YojJ-like"/>
    <property type="match status" value="1"/>
</dbReference>
<comment type="similarity">
    <text evidence="11">Belongs to the amiloride-sensitive sodium channel (TC 1.A.6) family.</text>
</comment>